<gene>
    <name evidence="1" type="ORF">HCU01_37940</name>
    <name evidence="2" type="ORF">SAMN05660971_03995</name>
</gene>
<dbReference type="RefSeq" id="WP_073436968.1">
    <property type="nucleotide sequence ID" value="NZ_BJXU01000169.1"/>
</dbReference>
<name>A0A1M7LYP1_9GAMM</name>
<dbReference type="Proteomes" id="UP000184123">
    <property type="component" value="Unassembled WGS sequence"/>
</dbReference>
<evidence type="ECO:0008006" key="5">
    <source>
        <dbReference type="Google" id="ProtNLM"/>
    </source>
</evidence>
<sequence length="214" mass="24152">MFERLFGKRPAQTEPRAPEVMGLHLGGSFSLDELKLRLLEPDIVPEGMASHQIIQAVGEIKLDANSRVLRFYTDDDAFLQVLLDGGGSESDIRDVKLWYFYETRGVGSEADWNSLLKNGISQANFTFEDREWLRVWEGTGDSSPPVAMTETTWQANGGVSSTDQFAMLYEREIAPQRFEYLMKVGEEKLEGSRLDRCLVISTGFDIEPADLTFI</sequence>
<proteinExistence type="predicted"/>
<dbReference type="STRING" id="44933.SAMN05660971_03995"/>
<dbReference type="EMBL" id="FRCA01000014">
    <property type="protein sequence ID" value="SHM82973.1"/>
    <property type="molecule type" value="Genomic_DNA"/>
</dbReference>
<evidence type="ECO:0000313" key="1">
    <source>
        <dbReference type="EMBL" id="GEN25845.1"/>
    </source>
</evidence>
<accession>A0A1M7LYP1</accession>
<organism evidence="2 3">
    <name type="scientific">Halomonas cupida</name>
    <dbReference type="NCBI Taxonomy" id="44933"/>
    <lineage>
        <taxon>Bacteria</taxon>
        <taxon>Pseudomonadati</taxon>
        <taxon>Pseudomonadota</taxon>
        <taxon>Gammaproteobacteria</taxon>
        <taxon>Oceanospirillales</taxon>
        <taxon>Halomonadaceae</taxon>
        <taxon>Halomonas</taxon>
    </lineage>
</organism>
<dbReference type="EMBL" id="BJXU01000169">
    <property type="protein sequence ID" value="GEN25845.1"/>
    <property type="molecule type" value="Genomic_DNA"/>
</dbReference>
<dbReference type="Pfam" id="PF10679">
    <property type="entry name" value="DUF2491"/>
    <property type="match status" value="1"/>
</dbReference>
<evidence type="ECO:0000313" key="4">
    <source>
        <dbReference type="Proteomes" id="UP000321726"/>
    </source>
</evidence>
<dbReference type="InterPro" id="IPR019621">
    <property type="entry name" value="DUF2491"/>
</dbReference>
<protein>
    <recommendedName>
        <fullName evidence="5">DUF2491 domain-containing protein</fullName>
    </recommendedName>
</protein>
<reference evidence="2 3" key="1">
    <citation type="submission" date="2016-11" db="EMBL/GenBank/DDBJ databases">
        <authorList>
            <person name="Jaros S."/>
            <person name="Januszkiewicz K."/>
            <person name="Wedrychowicz H."/>
        </authorList>
    </citation>
    <scope>NUCLEOTIDE SEQUENCE [LARGE SCALE GENOMIC DNA]</scope>
    <source>
        <strain evidence="2 3">DSM 4740</strain>
    </source>
</reference>
<dbReference type="Proteomes" id="UP000321726">
    <property type="component" value="Unassembled WGS sequence"/>
</dbReference>
<dbReference type="OrthoDB" id="6148994at2"/>
<dbReference type="AlphaFoldDB" id="A0A1M7LYP1"/>
<reference evidence="1 4" key="2">
    <citation type="submission" date="2019-07" db="EMBL/GenBank/DDBJ databases">
        <title>Whole genome shotgun sequence of Halomonas cupida NBRC 102219.</title>
        <authorList>
            <person name="Hosoyama A."/>
            <person name="Uohara A."/>
            <person name="Ohji S."/>
            <person name="Ichikawa N."/>
        </authorList>
    </citation>
    <scope>NUCLEOTIDE SEQUENCE [LARGE SCALE GENOMIC DNA]</scope>
    <source>
        <strain evidence="1 4">NBRC 102219</strain>
    </source>
</reference>
<keyword evidence="4" id="KW-1185">Reference proteome</keyword>
<evidence type="ECO:0000313" key="2">
    <source>
        <dbReference type="EMBL" id="SHM82973.1"/>
    </source>
</evidence>
<evidence type="ECO:0000313" key="3">
    <source>
        <dbReference type="Proteomes" id="UP000184123"/>
    </source>
</evidence>